<evidence type="ECO:0000313" key="7">
    <source>
        <dbReference type="Ensembl" id="ENSCSEP00000031261.1"/>
    </source>
</evidence>
<keyword evidence="4 5" id="KW-0472">Membrane</keyword>
<dbReference type="Ensembl" id="ENSCSET00000031668.1">
    <property type="protein sequence ID" value="ENSCSEP00000031261.1"/>
    <property type="gene ID" value="ENSCSEG00000020011.1"/>
</dbReference>
<dbReference type="PROSITE" id="PS50262">
    <property type="entry name" value="G_PROTEIN_RECEP_F1_2"/>
    <property type="match status" value="1"/>
</dbReference>
<dbReference type="Gene3D" id="1.20.1070.10">
    <property type="entry name" value="Rhodopsin 7-helix transmembrane proteins"/>
    <property type="match status" value="1"/>
</dbReference>
<dbReference type="GO" id="GO:0004984">
    <property type="term" value="F:olfactory receptor activity"/>
    <property type="evidence" value="ECO:0007669"/>
    <property type="project" value="TreeGrafter"/>
</dbReference>
<feature type="transmembrane region" description="Helical" evidence="5">
    <location>
        <begin position="199"/>
        <end position="217"/>
    </location>
</feature>
<evidence type="ECO:0000256" key="5">
    <source>
        <dbReference type="SAM" id="Phobius"/>
    </source>
</evidence>
<dbReference type="Proteomes" id="UP000265120">
    <property type="component" value="Chromosome 11"/>
</dbReference>
<feature type="transmembrane region" description="Helical" evidence="5">
    <location>
        <begin position="237"/>
        <end position="256"/>
    </location>
</feature>
<reference evidence="7 8" key="1">
    <citation type="journal article" date="2014" name="Nat. Genet.">
        <title>Whole-genome sequence of a flatfish provides insights into ZW sex chromosome evolution and adaptation to a benthic lifestyle.</title>
        <authorList>
            <person name="Chen S."/>
            <person name="Zhang G."/>
            <person name="Shao C."/>
            <person name="Huang Q."/>
            <person name="Liu G."/>
            <person name="Zhang P."/>
            <person name="Song W."/>
            <person name="An N."/>
            <person name="Chalopin D."/>
            <person name="Volff J.N."/>
            <person name="Hong Y."/>
            <person name="Li Q."/>
            <person name="Sha Z."/>
            <person name="Zhou H."/>
            <person name="Xie M."/>
            <person name="Yu Q."/>
            <person name="Liu Y."/>
            <person name="Xiang H."/>
            <person name="Wang N."/>
            <person name="Wu K."/>
            <person name="Yang C."/>
            <person name="Zhou Q."/>
            <person name="Liao X."/>
            <person name="Yang L."/>
            <person name="Hu Q."/>
            <person name="Zhang J."/>
            <person name="Meng L."/>
            <person name="Jin L."/>
            <person name="Tian Y."/>
            <person name="Lian J."/>
            <person name="Yang J."/>
            <person name="Miao G."/>
            <person name="Liu S."/>
            <person name="Liang Z."/>
            <person name="Yan F."/>
            <person name="Li Y."/>
            <person name="Sun B."/>
            <person name="Zhang H."/>
            <person name="Zhang J."/>
            <person name="Zhu Y."/>
            <person name="Du M."/>
            <person name="Zhao Y."/>
            <person name="Schartl M."/>
            <person name="Tang Q."/>
            <person name="Wang J."/>
        </authorList>
    </citation>
    <scope>NUCLEOTIDE SEQUENCE</scope>
</reference>
<dbReference type="InterPro" id="IPR017452">
    <property type="entry name" value="GPCR_Rhodpsn_7TM"/>
</dbReference>
<dbReference type="InterPro" id="IPR052921">
    <property type="entry name" value="GPCR1_Superfamily_Member"/>
</dbReference>
<dbReference type="GeneID" id="103386806"/>
<feature type="transmembrane region" description="Helical" evidence="5">
    <location>
        <begin position="66"/>
        <end position="85"/>
    </location>
</feature>
<dbReference type="CDD" id="cd00637">
    <property type="entry name" value="7tm_classA_rhodopsin-like"/>
    <property type="match status" value="1"/>
</dbReference>
<dbReference type="PANTHER" id="PTHR26451:SF998">
    <property type="entry name" value="ODORANT RECEPTOR-RELATED"/>
    <property type="match status" value="1"/>
</dbReference>
<organism evidence="7 8">
    <name type="scientific">Cynoglossus semilaevis</name>
    <name type="common">Tongue sole</name>
    <dbReference type="NCBI Taxonomy" id="244447"/>
    <lineage>
        <taxon>Eukaryota</taxon>
        <taxon>Metazoa</taxon>
        <taxon>Chordata</taxon>
        <taxon>Craniata</taxon>
        <taxon>Vertebrata</taxon>
        <taxon>Euteleostomi</taxon>
        <taxon>Actinopterygii</taxon>
        <taxon>Neopterygii</taxon>
        <taxon>Teleostei</taxon>
        <taxon>Neoteleostei</taxon>
        <taxon>Acanthomorphata</taxon>
        <taxon>Carangaria</taxon>
        <taxon>Pleuronectiformes</taxon>
        <taxon>Pleuronectoidei</taxon>
        <taxon>Cynoglossidae</taxon>
        <taxon>Cynoglossinae</taxon>
        <taxon>Cynoglossus</taxon>
    </lineage>
</organism>
<dbReference type="PANTHER" id="PTHR26451">
    <property type="entry name" value="G_PROTEIN_RECEP_F1_2 DOMAIN-CONTAINING PROTEIN"/>
    <property type="match status" value="1"/>
</dbReference>
<proteinExistence type="predicted"/>
<dbReference type="GeneTree" id="ENSGT00940000161337"/>
<dbReference type="Pfam" id="PF00001">
    <property type="entry name" value="7tm_1"/>
    <property type="match status" value="1"/>
</dbReference>
<protein>
    <submittedName>
        <fullName evidence="7">Olfactory receptor 51B6-like</fullName>
    </submittedName>
</protein>
<reference evidence="7" key="2">
    <citation type="submission" date="2025-05" db="UniProtKB">
        <authorList>
            <consortium name="Ensembl"/>
        </authorList>
    </citation>
    <scope>IDENTIFICATION</scope>
</reference>
<comment type="subcellular location">
    <subcellularLocation>
        <location evidence="1">Membrane</location>
    </subcellularLocation>
</comment>
<accession>A0A3P8X0P0</accession>
<keyword evidence="8" id="KW-1185">Reference proteome</keyword>
<feature type="transmembrane region" description="Helical" evidence="5">
    <location>
        <begin position="35"/>
        <end position="54"/>
    </location>
</feature>
<dbReference type="OMA" id="SYVIIQI"/>
<dbReference type="InterPro" id="IPR000276">
    <property type="entry name" value="GPCR_Rhodpsn"/>
</dbReference>
<dbReference type="AlphaFoldDB" id="A0A3P8X0P0"/>
<name>A0A3P8X0P0_CYNSE</name>
<feature type="transmembrane region" description="Helical" evidence="5">
    <location>
        <begin position="268"/>
        <end position="294"/>
    </location>
</feature>
<dbReference type="GO" id="GO:0016020">
    <property type="term" value="C:membrane"/>
    <property type="evidence" value="ECO:0007669"/>
    <property type="project" value="UniProtKB-SubCell"/>
</dbReference>
<dbReference type="Ensembl" id="ENSCSET00000031664.1">
    <property type="protein sequence ID" value="ENSCSEP00000031257.1"/>
    <property type="gene ID" value="ENSCSEG00000020011.1"/>
</dbReference>
<evidence type="ECO:0000313" key="8">
    <source>
        <dbReference type="Proteomes" id="UP000265120"/>
    </source>
</evidence>
<dbReference type="OrthoDB" id="8937503at2759"/>
<dbReference type="RefSeq" id="XP_008319439.2">
    <property type="nucleotide sequence ID" value="XM_008321217.2"/>
</dbReference>
<evidence type="ECO:0000256" key="1">
    <source>
        <dbReference type="ARBA" id="ARBA00004370"/>
    </source>
</evidence>
<sequence length="312" mass="35649">MFRRMNWSSAINSSLTVVALNPRDSFTAALTKNMIVVSLCISINYINGVMVHTFRKHEVFISSPRYTLFIHLVINDMIQLLLSTLLHVVSYAFYTINVSLCIVLLLISITTTLNTPLNLAGMAVECYVAIGLPLRHSQICTIRNTYIFIGLVWTAGTVSILPDALILVATEPVPFFYSRVLCIRDQVFRSSYSLKKRNASHILCLILVWLVLFFTYFRILFAAKGANKDFRKARNTILLHGFQMLLCMLSYIRPMFENAMQVLVSSKYLSAIGFCSYIISLILPRFISPIVYGLRDQTFRKFTSRYLLCKTR</sequence>
<keyword evidence="3 5" id="KW-1133">Transmembrane helix</keyword>
<evidence type="ECO:0000259" key="6">
    <source>
        <dbReference type="PROSITE" id="PS50262"/>
    </source>
</evidence>
<dbReference type="STRING" id="244447.ENSCSEP00000031257"/>
<feature type="transmembrane region" description="Helical" evidence="5">
    <location>
        <begin position="91"/>
        <end position="113"/>
    </location>
</feature>
<feature type="domain" description="G-protein coupled receptors family 1 profile" evidence="6">
    <location>
        <begin position="46"/>
        <end position="292"/>
    </location>
</feature>
<dbReference type="GO" id="GO:0005549">
    <property type="term" value="F:odorant binding"/>
    <property type="evidence" value="ECO:0007669"/>
    <property type="project" value="TreeGrafter"/>
</dbReference>
<dbReference type="KEGG" id="csem:103386806"/>
<evidence type="ECO:0000256" key="3">
    <source>
        <dbReference type="ARBA" id="ARBA00022989"/>
    </source>
</evidence>
<dbReference type="GO" id="GO:0004930">
    <property type="term" value="F:G protein-coupled receptor activity"/>
    <property type="evidence" value="ECO:0007669"/>
    <property type="project" value="InterPro"/>
</dbReference>
<evidence type="ECO:0000256" key="2">
    <source>
        <dbReference type="ARBA" id="ARBA00022692"/>
    </source>
</evidence>
<evidence type="ECO:0000256" key="4">
    <source>
        <dbReference type="ARBA" id="ARBA00023136"/>
    </source>
</evidence>
<keyword evidence="2 5" id="KW-0812">Transmembrane</keyword>
<feature type="transmembrane region" description="Helical" evidence="5">
    <location>
        <begin position="145"/>
        <end position="169"/>
    </location>
</feature>
<dbReference type="FunFam" id="1.20.1070.10:FF:000096">
    <property type="entry name" value="Odorant receptor 131-2"/>
    <property type="match status" value="1"/>
</dbReference>
<dbReference type="SUPFAM" id="SSF81321">
    <property type="entry name" value="Family A G protein-coupled receptor-like"/>
    <property type="match status" value="1"/>
</dbReference>